<accession>A4GIE2</accession>
<dbReference type="NCBIfam" id="TIGR02466">
    <property type="entry name" value="TIGR02466 family protein"/>
    <property type="match status" value="1"/>
</dbReference>
<reference evidence="1" key="1">
    <citation type="journal article" date="2007" name="Environ. Microbiol.">
        <title>Proteorhodopsin photosystem gene clusters exhibit co-evolutionary trends and shared ancestry among diverse marine microbial phyla.</title>
        <authorList>
            <person name="McCarren J."/>
            <person name="Delong E.F."/>
        </authorList>
    </citation>
    <scope>NUCLEOTIDE SEQUENCE</scope>
</reference>
<dbReference type="AlphaFoldDB" id="A4GIE2"/>
<reference evidence="1" key="2">
    <citation type="journal article" date="2007" name="Proc. Natl. Acad. Sci. U.S.A.">
        <title>Proteorhodopsin photosystem gene expression enables photophosphorylation in a heterologous host.</title>
        <authorList>
            <person name="Martinez A."/>
            <person name="Bradley A.S."/>
            <person name="Waldbauer J.R."/>
            <person name="Summons R.E."/>
            <person name="Delong E.F."/>
        </authorList>
    </citation>
    <scope>NUCLEOTIDE SEQUENCE</scope>
</reference>
<name>A4GIE2_9BACT</name>
<organism evidence="1">
    <name type="scientific">uncultured marine bacterium HF10_19P19</name>
    <dbReference type="NCBI Taxonomy" id="413067"/>
    <lineage>
        <taxon>Bacteria</taxon>
        <taxon>environmental samples</taxon>
    </lineage>
</organism>
<dbReference type="Pfam" id="PF13759">
    <property type="entry name" value="2OG-FeII_Oxy_5"/>
    <property type="match status" value="1"/>
</dbReference>
<proteinExistence type="predicted"/>
<gene>
    <name evidence="1" type="ORF">ALOHA_HF1019P19.15c</name>
</gene>
<dbReference type="Gene3D" id="2.60.120.620">
    <property type="entry name" value="q2cbj1_9rhob like domain"/>
    <property type="match status" value="1"/>
</dbReference>
<sequence>MADTPQQAAPGSPTFHRLWPTLFMAVTLPGHEQANAMLSGLVLEKNAEQEQMTTNYLDQNLLEDENPAVLWLRQCFDKAVHDYAQELGISYPLDWTLQAWPNVNFKGDYHNLHNHPHAWLSGTYYLNVPDQGEANTFRSDLNPGAISFFDPRPQANMGAVRGDGQFDPEFRRLPDAGELFLWPAFLHHLVHPNLVDVPRLSISFNVVLRNKANYL</sequence>
<evidence type="ECO:0000313" key="1">
    <source>
        <dbReference type="EMBL" id="ABL60952.1"/>
    </source>
</evidence>
<dbReference type="EMBL" id="EF100190">
    <property type="protein sequence ID" value="ABL60952.1"/>
    <property type="molecule type" value="Genomic_DNA"/>
</dbReference>
<evidence type="ECO:0008006" key="2">
    <source>
        <dbReference type="Google" id="ProtNLM"/>
    </source>
</evidence>
<protein>
    <recommendedName>
        <fullName evidence="2">Phytanoyl-CoA dioxygenase</fullName>
    </recommendedName>
</protein>
<dbReference type="InterPro" id="IPR012668">
    <property type="entry name" value="CHP02466"/>
</dbReference>